<protein>
    <submittedName>
        <fullName evidence="5">Uncharacterized protein LOC104761457</fullName>
    </submittedName>
</protein>
<keyword evidence="1" id="KW-0862">Zinc</keyword>
<evidence type="ECO:0000313" key="5">
    <source>
        <dbReference type="RefSeq" id="XP_010482843.1"/>
    </source>
</evidence>
<feature type="region of interest" description="Disordered" evidence="2">
    <location>
        <begin position="1"/>
        <end position="46"/>
    </location>
</feature>
<feature type="domain" description="C2H2-type" evidence="3">
    <location>
        <begin position="69"/>
        <end position="96"/>
    </location>
</feature>
<evidence type="ECO:0000259" key="3">
    <source>
        <dbReference type="PROSITE" id="PS50157"/>
    </source>
</evidence>
<dbReference type="PROSITE" id="PS00028">
    <property type="entry name" value="ZINC_FINGER_C2H2_1"/>
    <property type="match status" value="1"/>
</dbReference>
<organism evidence="4 5">
    <name type="scientific">Camelina sativa</name>
    <name type="common">False flax</name>
    <name type="synonym">Myagrum sativum</name>
    <dbReference type="NCBI Taxonomy" id="90675"/>
    <lineage>
        <taxon>Eukaryota</taxon>
        <taxon>Viridiplantae</taxon>
        <taxon>Streptophyta</taxon>
        <taxon>Embryophyta</taxon>
        <taxon>Tracheophyta</taxon>
        <taxon>Spermatophyta</taxon>
        <taxon>Magnoliopsida</taxon>
        <taxon>eudicotyledons</taxon>
        <taxon>Gunneridae</taxon>
        <taxon>Pentapetalae</taxon>
        <taxon>rosids</taxon>
        <taxon>malvids</taxon>
        <taxon>Brassicales</taxon>
        <taxon>Brassicaceae</taxon>
        <taxon>Camelineae</taxon>
        <taxon>Camelina</taxon>
    </lineage>
</organism>
<keyword evidence="1" id="KW-0863">Zinc-finger</keyword>
<feature type="region of interest" description="Disordered" evidence="2">
    <location>
        <begin position="161"/>
        <end position="209"/>
    </location>
</feature>
<dbReference type="InterPro" id="IPR036236">
    <property type="entry name" value="Znf_C2H2_sf"/>
</dbReference>
<keyword evidence="1" id="KW-0479">Metal-binding</keyword>
<feature type="compositionally biased region" description="Low complexity" evidence="2">
    <location>
        <begin position="1"/>
        <end position="15"/>
    </location>
</feature>
<evidence type="ECO:0000256" key="1">
    <source>
        <dbReference type="PROSITE-ProRule" id="PRU00042"/>
    </source>
</evidence>
<sequence>MENQSPASSTNSSSPPKHDQKLKSVVVSEEQEVTMKPKSPQEVMSERTILEKPRFILETVRATSDDENYLCDVCEREFPSRRSLSAHQKFHRKEQELKRQRLLFGSNLSDDAYLGPSDSNEGLSFSRFRCGGGDSSSSIRPHLFSTGEGVKQMETTMFPPHALDRSLTGNPSYSPSQAFSNDEDHINLDLTLGPSKPTGGSSNSIKNNTNSYLDMEATRRTTNLFGPVCPRVPPFNFVAGNPYDSFPGRYVPLFGNTNPCHDLFSLQGNGMGSSHPKRLFSTGVPPFAPPYPTSTNLCHDLFSLQGNGMGSSHPKRLFSTGVPPFAPPYPTSTNLCHDLFSLKENGMGSSSHSRLLPSMETNKFKVPPNPTSTNLCNNLFPLQENGLAVQSKSLISKGKAKVMVPEDEDDDDDDEDEDDDDDADDVKDTELRWLTKKKRSRPA</sequence>
<accession>A0ABM0X9X6</accession>
<feature type="region of interest" description="Disordered" evidence="2">
    <location>
        <begin position="395"/>
        <end position="443"/>
    </location>
</feature>
<dbReference type="SUPFAM" id="SSF57667">
    <property type="entry name" value="beta-beta-alpha zinc fingers"/>
    <property type="match status" value="1"/>
</dbReference>
<evidence type="ECO:0000313" key="4">
    <source>
        <dbReference type="Proteomes" id="UP000694864"/>
    </source>
</evidence>
<reference evidence="5" key="2">
    <citation type="submission" date="2025-08" db="UniProtKB">
        <authorList>
            <consortium name="RefSeq"/>
        </authorList>
    </citation>
    <scope>IDENTIFICATION</scope>
    <source>
        <tissue evidence="5">Leaf</tissue>
    </source>
</reference>
<dbReference type="RefSeq" id="XP_010482843.1">
    <property type="nucleotide sequence ID" value="XM_010484541.2"/>
</dbReference>
<dbReference type="PROSITE" id="PS50157">
    <property type="entry name" value="ZINC_FINGER_C2H2_2"/>
    <property type="match status" value="1"/>
</dbReference>
<dbReference type="GeneID" id="104761457"/>
<dbReference type="InterPro" id="IPR013087">
    <property type="entry name" value="Znf_C2H2_type"/>
</dbReference>
<feature type="compositionally biased region" description="Polar residues" evidence="2">
    <location>
        <begin position="198"/>
        <end position="209"/>
    </location>
</feature>
<proteinExistence type="predicted"/>
<dbReference type="Gene3D" id="3.30.160.60">
    <property type="entry name" value="Classic Zinc Finger"/>
    <property type="match status" value="1"/>
</dbReference>
<reference evidence="4" key="1">
    <citation type="journal article" date="2014" name="Nat. Commun.">
        <title>The emerging biofuel crop Camelina sativa retains a highly undifferentiated hexaploid genome structure.</title>
        <authorList>
            <person name="Kagale S."/>
            <person name="Koh C."/>
            <person name="Nixon J."/>
            <person name="Bollina V."/>
            <person name="Clarke W.E."/>
            <person name="Tuteja R."/>
            <person name="Spillane C."/>
            <person name="Robinson S.J."/>
            <person name="Links M.G."/>
            <person name="Clarke C."/>
            <person name="Higgins E.E."/>
            <person name="Huebert T."/>
            <person name="Sharpe A.G."/>
            <person name="Parkin I.A."/>
        </authorList>
    </citation>
    <scope>NUCLEOTIDE SEQUENCE [LARGE SCALE GENOMIC DNA]</scope>
    <source>
        <strain evidence="4">cv. DH55</strain>
    </source>
</reference>
<feature type="compositionally biased region" description="Acidic residues" evidence="2">
    <location>
        <begin position="405"/>
        <end position="425"/>
    </location>
</feature>
<evidence type="ECO:0000256" key="2">
    <source>
        <dbReference type="SAM" id="MobiDB-lite"/>
    </source>
</evidence>
<name>A0ABM0X9X6_CAMSA</name>
<feature type="compositionally biased region" description="Polar residues" evidence="2">
    <location>
        <begin position="167"/>
        <end position="180"/>
    </location>
</feature>
<feature type="compositionally biased region" description="Basic residues" evidence="2">
    <location>
        <begin position="434"/>
        <end position="443"/>
    </location>
</feature>
<keyword evidence="4" id="KW-1185">Reference proteome</keyword>
<gene>
    <name evidence="5" type="primary">LOC104761457</name>
</gene>
<dbReference type="Proteomes" id="UP000694864">
    <property type="component" value="Chromosome 18"/>
</dbReference>